<evidence type="ECO:0000313" key="7">
    <source>
        <dbReference type="EMBL" id="CAI8027919.1"/>
    </source>
</evidence>
<evidence type="ECO:0000256" key="6">
    <source>
        <dbReference type="SAM" id="Phobius"/>
    </source>
</evidence>
<sequence>MIATLRLIMGLLSIIGALSIVCSAVYRKTVFNPKVHPIFVLSVADTLLSVLWISGAVLWLTGGLSGYNKPRVRCFSIYCMTVILQCVSMNVTLIYALLAYFSIKQRALNGVYMVPQRPVSIHVWPPLCSFTAYLIAWILPVPLTMIPFGVIAQQYKIVEKANNCSCWCLPNYGNIIPRPQLEATNGHAGNEYLHHLHYLLTFYSALLILNFATVLCCMAVIYYKVLRQIKRMMLTQGNSENTPLYGATRAMILAGQKDAKKRVFLFLTIYVITGFMIMYYGVVNIIIFNFEPSLTDKRNFNTNEEVNFYYLLLEVKTKTTKAQLSTSYTILESQALLAPSQGFLNAAAYGWTRGDFLSVMSRRRHNRELPDSTNTSYGAMEEEEEEKEEETDVESEREEGEGRLLLDSRERRQRGNTALTPVSPGGLLGDV</sequence>
<feature type="transmembrane region" description="Helical" evidence="6">
    <location>
        <begin position="119"/>
        <end position="139"/>
    </location>
</feature>
<feature type="compositionally biased region" description="Basic and acidic residues" evidence="5">
    <location>
        <begin position="400"/>
        <end position="410"/>
    </location>
</feature>
<feature type="transmembrane region" description="Helical" evidence="6">
    <location>
        <begin position="263"/>
        <end position="288"/>
    </location>
</feature>
<organism evidence="7 8">
    <name type="scientific">Geodia barretti</name>
    <name type="common">Barrett's horny sponge</name>
    <dbReference type="NCBI Taxonomy" id="519541"/>
    <lineage>
        <taxon>Eukaryota</taxon>
        <taxon>Metazoa</taxon>
        <taxon>Porifera</taxon>
        <taxon>Demospongiae</taxon>
        <taxon>Heteroscleromorpha</taxon>
        <taxon>Tetractinellida</taxon>
        <taxon>Astrophorina</taxon>
        <taxon>Geodiidae</taxon>
        <taxon>Geodia</taxon>
    </lineage>
</organism>
<feature type="transmembrane region" description="Helical" evidence="6">
    <location>
        <begin position="200"/>
        <end position="223"/>
    </location>
</feature>
<evidence type="ECO:0008006" key="9">
    <source>
        <dbReference type="Google" id="ProtNLM"/>
    </source>
</evidence>
<comment type="subcellular location">
    <subcellularLocation>
        <location evidence="1">Membrane</location>
        <topology evidence="1">Multi-pass membrane protein</topology>
    </subcellularLocation>
</comment>
<dbReference type="Proteomes" id="UP001174909">
    <property type="component" value="Unassembled WGS sequence"/>
</dbReference>
<dbReference type="AlphaFoldDB" id="A0AA35SEF9"/>
<feature type="transmembrane region" description="Helical" evidence="6">
    <location>
        <begin position="38"/>
        <end position="60"/>
    </location>
</feature>
<keyword evidence="3 6" id="KW-1133">Transmembrane helix</keyword>
<dbReference type="GO" id="GO:0007189">
    <property type="term" value="P:adenylate cyclase-activating G protein-coupled receptor signaling pathway"/>
    <property type="evidence" value="ECO:0007669"/>
    <property type="project" value="TreeGrafter"/>
</dbReference>
<dbReference type="Gene3D" id="1.20.1070.10">
    <property type="entry name" value="Rhodopsin 7-helix transmembrane proteins"/>
    <property type="match status" value="1"/>
</dbReference>
<dbReference type="SUPFAM" id="SSF81321">
    <property type="entry name" value="Family A G protein-coupled receptor-like"/>
    <property type="match status" value="1"/>
</dbReference>
<feature type="region of interest" description="Disordered" evidence="5">
    <location>
        <begin position="367"/>
        <end position="431"/>
    </location>
</feature>
<keyword evidence="8" id="KW-1185">Reference proteome</keyword>
<feature type="transmembrane region" description="Helical" evidence="6">
    <location>
        <begin position="6"/>
        <end position="26"/>
    </location>
</feature>
<accession>A0AA35SEF9</accession>
<dbReference type="EMBL" id="CASHTH010002308">
    <property type="protein sequence ID" value="CAI8027919.1"/>
    <property type="molecule type" value="Genomic_DNA"/>
</dbReference>
<dbReference type="GO" id="GO:0005886">
    <property type="term" value="C:plasma membrane"/>
    <property type="evidence" value="ECO:0007669"/>
    <property type="project" value="TreeGrafter"/>
</dbReference>
<evidence type="ECO:0000256" key="2">
    <source>
        <dbReference type="ARBA" id="ARBA00022692"/>
    </source>
</evidence>
<evidence type="ECO:0000256" key="4">
    <source>
        <dbReference type="ARBA" id="ARBA00023136"/>
    </source>
</evidence>
<evidence type="ECO:0000256" key="1">
    <source>
        <dbReference type="ARBA" id="ARBA00004141"/>
    </source>
</evidence>
<comment type="caution">
    <text evidence="7">The sequence shown here is derived from an EMBL/GenBank/DDBJ whole genome shotgun (WGS) entry which is preliminary data.</text>
</comment>
<proteinExistence type="predicted"/>
<feature type="compositionally biased region" description="Acidic residues" evidence="5">
    <location>
        <begin position="380"/>
        <end position="399"/>
    </location>
</feature>
<dbReference type="PANTHER" id="PTHR23112">
    <property type="entry name" value="G PROTEIN-COUPLED RECEPTOR 157-RELATED"/>
    <property type="match status" value="1"/>
</dbReference>
<protein>
    <recommendedName>
        <fullName evidence="9">G-protein coupled receptors family 1 profile domain-containing protein</fullName>
    </recommendedName>
</protein>
<dbReference type="PANTHER" id="PTHR23112:SF0">
    <property type="entry name" value="TRANSMEMBRANE PROTEIN 116"/>
    <property type="match status" value="1"/>
</dbReference>
<keyword evidence="4 6" id="KW-0472">Membrane</keyword>
<reference evidence="7" key="1">
    <citation type="submission" date="2023-03" db="EMBL/GenBank/DDBJ databases">
        <authorList>
            <person name="Steffen K."/>
            <person name="Cardenas P."/>
        </authorList>
    </citation>
    <scope>NUCLEOTIDE SEQUENCE</scope>
</reference>
<feature type="transmembrane region" description="Helical" evidence="6">
    <location>
        <begin position="75"/>
        <end position="98"/>
    </location>
</feature>
<evidence type="ECO:0000313" key="8">
    <source>
        <dbReference type="Proteomes" id="UP001174909"/>
    </source>
</evidence>
<evidence type="ECO:0000256" key="5">
    <source>
        <dbReference type="SAM" id="MobiDB-lite"/>
    </source>
</evidence>
<name>A0AA35SEF9_GEOBA</name>
<gene>
    <name evidence="7" type="ORF">GBAR_LOCUS15900</name>
</gene>
<dbReference type="GO" id="GO:0004930">
    <property type="term" value="F:G protein-coupled receptor activity"/>
    <property type="evidence" value="ECO:0007669"/>
    <property type="project" value="TreeGrafter"/>
</dbReference>
<keyword evidence="2 6" id="KW-0812">Transmembrane</keyword>
<evidence type="ECO:0000256" key="3">
    <source>
        <dbReference type="ARBA" id="ARBA00022989"/>
    </source>
</evidence>